<evidence type="ECO:0000259" key="11">
    <source>
        <dbReference type="Pfam" id="PF01578"/>
    </source>
</evidence>
<feature type="transmembrane region" description="Helical" evidence="10">
    <location>
        <begin position="125"/>
        <end position="142"/>
    </location>
</feature>
<feature type="domain" description="Cytochrome c-type biogenesis protein CcmF C-terminal" evidence="12">
    <location>
        <begin position="315"/>
        <end position="640"/>
    </location>
</feature>
<keyword evidence="14" id="KW-1185">Reference proteome</keyword>
<feature type="transmembrane region" description="Helical" evidence="10">
    <location>
        <begin position="489"/>
        <end position="510"/>
    </location>
</feature>
<dbReference type="InterPro" id="IPR003567">
    <property type="entry name" value="Cyt_c_biogenesis"/>
</dbReference>
<dbReference type="Pfam" id="PF16327">
    <property type="entry name" value="CcmF_C"/>
    <property type="match status" value="1"/>
</dbReference>
<keyword evidence="8 10" id="KW-0472">Membrane</keyword>
<protein>
    <submittedName>
        <fullName evidence="13">Heme lyase NrfEFG subunit NrfE</fullName>
    </submittedName>
</protein>
<feature type="domain" description="Cytochrome c assembly protein" evidence="11">
    <location>
        <begin position="89"/>
        <end position="295"/>
    </location>
</feature>
<evidence type="ECO:0000256" key="1">
    <source>
        <dbReference type="ARBA" id="ARBA00004429"/>
    </source>
</evidence>
<gene>
    <name evidence="13" type="ORF">CVT23_03930</name>
</gene>
<keyword evidence="7 10" id="KW-1133">Transmembrane helix</keyword>
<keyword evidence="6" id="KW-0201">Cytochrome c-type biogenesis</keyword>
<dbReference type="GO" id="GO:0016829">
    <property type="term" value="F:lyase activity"/>
    <property type="evidence" value="ECO:0007669"/>
    <property type="project" value="UniProtKB-KW"/>
</dbReference>
<comment type="similarity">
    <text evidence="2">Belongs to the CcmF/CycK/Ccl1/NrfE/CcsA family.</text>
</comment>
<dbReference type="AlphaFoldDB" id="A0A2M9G5P2"/>
<proteinExistence type="inferred from homology"/>
<comment type="subcellular location">
    <subcellularLocation>
        <location evidence="1">Cell inner membrane</location>
        <topology evidence="1">Multi-pass membrane protein</topology>
    </subcellularLocation>
</comment>
<dbReference type="InterPro" id="IPR002541">
    <property type="entry name" value="Cyt_c_assembly"/>
</dbReference>
<dbReference type="NCBIfam" id="NF007691">
    <property type="entry name" value="PRK10369.1"/>
    <property type="match status" value="1"/>
</dbReference>
<evidence type="ECO:0000256" key="8">
    <source>
        <dbReference type="ARBA" id="ARBA00023136"/>
    </source>
</evidence>
<feature type="transmembrane region" description="Helical" evidence="10">
    <location>
        <begin position="352"/>
        <end position="374"/>
    </location>
</feature>
<dbReference type="RefSeq" id="WP_109792511.1">
    <property type="nucleotide sequence ID" value="NZ_PHIG01000011.1"/>
</dbReference>
<reference evidence="13 14" key="1">
    <citation type="submission" date="2017-11" db="EMBL/GenBank/DDBJ databases">
        <title>Draft genome sequence of Rhizobiales bacterium SY3-13.</title>
        <authorList>
            <person name="Sun C."/>
        </authorList>
    </citation>
    <scope>NUCLEOTIDE SEQUENCE [LARGE SCALE GENOMIC DNA]</scope>
    <source>
        <strain evidence="13 14">SY3-13</strain>
    </source>
</reference>
<evidence type="ECO:0000313" key="13">
    <source>
        <dbReference type="EMBL" id="PJK31020.1"/>
    </source>
</evidence>
<feature type="transmembrane region" description="Helical" evidence="10">
    <location>
        <begin position="312"/>
        <end position="331"/>
    </location>
</feature>
<dbReference type="InterPro" id="IPR003568">
    <property type="entry name" value="Cyt_c_biogenesis_CcmF"/>
</dbReference>
<evidence type="ECO:0000313" key="14">
    <source>
        <dbReference type="Proteomes" id="UP000229498"/>
    </source>
</evidence>
<evidence type="ECO:0000256" key="3">
    <source>
        <dbReference type="ARBA" id="ARBA00022475"/>
    </source>
</evidence>
<evidence type="ECO:0000256" key="9">
    <source>
        <dbReference type="ARBA" id="ARBA00037230"/>
    </source>
</evidence>
<feature type="transmembrane region" description="Helical" evidence="10">
    <location>
        <begin position="6"/>
        <end position="23"/>
    </location>
</feature>
<dbReference type="PANTHER" id="PTHR43653">
    <property type="entry name" value="CYTOCHROME C ASSEMBLY PROTEIN-RELATED"/>
    <property type="match status" value="1"/>
</dbReference>
<dbReference type="EMBL" id="PHIG01000011">
    <property type="protein sequence ID" value="PJK31020.1"/>
    <property type="molecule type" value="Genomic_DNA"/>
</dbReference>
<evidence type="ECO:0000256" key="5">
    <source>
        <dbReference type="ARBA" id="ARBA00022692"/>
    </source>
</evidence>
<feature type="transmembrane region" description="Helical" evidence="10">
    <location>
        <begin position="249"/>
        <end position="265"/>
    </location>
</feature>
<accession>A0A2M9G5P2</accession>
<organism evidence="13 14">
    <name type="scientific">Minwuia thermotolerans</name>
    <dbReference type="NCBI Taxonomy" id="2056226"/>
    <lineage>
        <taxon>Bacteria</taxon>
        <taxon>Pseudomonadati</taxon>
        <taxon>Pseudomonadota</taxon>
        <taxon>Alphaproteobacteria</taxon>
        <taxon>Minwuiales</taxon>
        <taxon>Minwuiaceae</taxon>
        <taxon>Minwuia</taxon>
    </lineage>
</organism>
<dbReference type="GO" id="GO:0020037">
    <property type="term" value="F:heme binding"/>
    <property type="evidence" value="ECO:0007669"/>
    <property type="project" value="InterPro"/>
</dbReference>
<dbReference type="GO" id="GO:0015232">
    <property type="term" value="F:heme transmembrane transporter activity"/>
    <property type="evidence" value="ECO:0007669"/>
    <property type="project" value="InterPro"/>
</dbReference>
<dbReference type="OrthoDB" id="9761451at2"/>
<feature type="transmembrane region" description="Helical" evidence="10">
    <location>
        <begin position="394"/>
        <end position="413"/>
    </location>
</feature>
<feature type="transmembrane region" description="Helical" evidence="10">
    <location>
        <begin position="450"/>
        <end position="468"/>
    </location>
</feature>
<dbReference type="NCBIfam" id="TIGR00353">
    <property type="entry name" value="nrfE"/>
    <property type="match status" value="1"/>
</dbReference>
<dbReference type="PRINTS" id="PR01410">
    <property type="entry name" value="CCBIOGENESIS"/>
</dbReference>
<evidence type="ECO:0000256" key="6">
    <source>
        <dbReference type="ARBA" id="ARBA00022748"/>
    </source>
</evidence>
<dbReference type="InterPro" id="IPR032523">
    <property type="entry name" value="CcmF_C"/>
</dbReference>
<feature type="transmembrane region" description="Helical" evidence="10">
    <location>
        <begin position="207"/>
        <end position="229"/>
    </location>
</feature>
<feature type="transmembrane region" description="Helical" evidence="10">
    <location>
        <begin position="35"/>
        <end position="62"/>
    </location>
</feature>
<dbReference type="PANTHER" id="PTHR43653:SF1">
    <property type="entry name" value="CYTOCHROME C-TYPE BIOGENESIS PROTEIN CCMF"/>
    <property type="match status" value="1"/>
</dbReference>
<sequence length="665" mass="71638">MAPELGQYALVLAIIVATVQAIVPQIGAARRDAGWMAIATPAAQAQFLLVLFAFGCLTVSFVTSDFSVANVVANSHSLKPMIYKISGVWGNHEGSLLLWILILTLFGAAVARFGDNLPPTLKARVLSVQAMIGVGFLAFILFTSNPFERIDPAPFEGQGLNPLLQDPALAIHPPFLYLGYVGLSVSFSFAVAALIEGRVDPAWARWVRPWTLAAWMFLTCGISLGSYWAYYELGWGGWWFWDPVENASFMPWLAATALLHSSIVVEKRDALKSWTVLLAILAFSLSLLGTFLVRSGVLNSVHAFATDPARGVFILAFLGAVVGGSLVLYALRAPLLKGGGVFQPVSREGTLVLNNLLLTTACLTVLLGTLYPLFLDAVTGEKVSVGPPYFNATFVPLMTPLVAALAIGPMMAWKRGDLIGILKRLRFVAMAAFVAAVATLWAAFDISLLAVLGMVLVVWLGFGVLWELGERVKLFRVSPRESWRRARGLPRASFGMSLAHLGVALMVLGITASETWQEEIQTIMRPGDTQTVGDYDLTFVGAQTVPGPNYESLSGAFVVTRDGQPVTVLQPEMRTFTSPPMETTEAAIRSNFAGDLYTVLGEPDGEGGYAVRLYYKPLVIWIWLGTLFMVAGGLVSLSDRRHRIGAPARRAAQAPGDAAIAGAGD</sequence>
<feature type="transmembrane region" description="Helical" evidence="10">
    <location>
        <begin position="96"/>
        <end position="113"/>
    </location>
</feature>
<dbReference type="Proteomes" id="UP000229498">
    <property type="component" value="Unassembled WGS sequence"/>
</dbReference>
<feature type="transmembrane region" description="Helical" evidence="10">
    <location>
        <begin position="175"/>
        <end position="195"/>
    </location>
</feature>
<comment type="caution">
    <text evidence="13">The sequence shown here is derived from an EMBL/GenBank/DDBJ whole genome shotgun (WGS) entry which is preliminary data.</text>
</comment>
<keyword evidence="5 10" id="KW-0812">Transmembrane</keyword>
<comment type="function">
    <text evidence="9">Required for the biogenesis of c-type cytochromes. Possible subunit of a heme lyase.</text>
</comment>
<evidence type="ECO:0000256" key="4">
    <source>
        <dbReference type="ARBA" id="ARBA00022519"/>
    </source>
</evidence>
<dbReference type="PRINTS" id="PR01411">
    <property type="entry name" value="CCMFBIOGNSIS"/>
</dbReference>
<evidence type="ECO:0000256" key="7">
    <source>
        <dbReference type="ARBA" id="ARBA00022989"/>
    </source>
</evidence>
<name>A0A2M9G5P2_9PROT</name>
<feature type="transmembrane region" description="Helical" evidence="10">
    <location>
        <begin position="274"/>
        <end position="292"/>
    </location>
</feature>
<evidence type="ECO:0000259" key="12">
    <source>
        <dbReference type="Pfam" id="PF16327"/>
    </source>
</evidence>
<dbReference type="GO" id="GO:0005886">
    <property type="term" value="C:plasma membrane"/>
    <property type="evidence" value="ECO:0007669"/>
    <property type="project" value="UniProtKB-SubCell"/>
</dbReference>
<evidence type="ECO:0000256" key="2">
    <source>
        <dbReference type="ARBA" id="ARBA00009186"/>
    </source>
</evidence>
<evidence type="ECO:0000256" key="10">
    <source>
        <dbReference type="SAM" id="Phobius"/>
    </source>
</evidence>
<keyword evidence="13" id="KW-0456">Lyase</keyword>
<dbReference type="Pfam" id="PF01578">
    <property type="entry name" value="Cytochrom_C_asm"/>
    <property type="match status" value="1"/>
</dbReference>
<feature type="transmembrane region" description="Helical" evidence="10">
    <location>
        <begin position="618"/>
        <end position="637"/>
    </location>
</feature>
<keyword evidence="3" id="KW-1003">Cell membrane</keyword>
<feature type="transmembrane region" description="Helical" evidence="10">
    <location>
        <begin position="425"/>
        <end position="444"/>
    </location>
</feature>
<keyword evidence="4" id="KW-0997">Cell inner membrane</keyword>
<dbReference type="GO" id="GO:0017004">
    <property type="term" value="P:cytochrome complex assembly"/>
    <property type="evidence" value="ECO:0007669"/>
    <property type="project" value="UniProtKB-KW"/>
</dbReference>